<dbReference type="AlphaFoldDB" id="A0AAV7H6X2"/>
<name>A0AAV7H6X2_DENCH</name>
<evidence type="ECO:0000256" key="1">
    <source>
        <dbReference type="SAM" id="Phobius"/>
    </source>
</evidence>
<proteinExistence type="predicted"/>
<gene>
    <name evidence="2" type="ORF">IEQ34_007862</name>
</gene>
<feature type="transmembrane region" description="Helical" evidence="1">
    <location>
        <begin position="113"/>
        <end position="137"/>
    </location>
</feature>
<feature type="transmembrane region" description="Helical" evidence="1">
    <location>
        <begin position="74"/>
        <end position="101"/>
    </location>
</feature>
<evidence type="ECO:0000313" key="3">
    <source>
        <dbReference type="Proteomes" id="UP000775213"/>
    </source>
</evidence>
<sequence length="188" mass="21991">MCEVYMCFKMMPPSVSFSIGGMSTPSKNLTKKGKLLLQFSVKCFSALLISEDDIVILIPPYQFTLYFFGNLKLYGVFLLDYLMLDMLIFNYEMIWIIARFLRDDLITLITRSLLLFWFNFFLNLNCICLIRMFFMLWVPFLEDLSNLIKPNLKKREQGGKNVDDSGKNDGIDHEIHILLDMSNDNMVD</sequence>
<accession>A0AAV7H6X2</accession>
<keyword evidence="3" id="KW-1185">Reference proteome</keyword>
<evidence type="ECO:0000313" key="2">
    <source>
        <dbReference type="EMBL" id="KAH0463280.1"/>
    </source>
</evidence>
<keyword evidence="1" id="KW-0812">Transmembrane</keyword>
<dbReference type="EMBL" id="JAGFBR010000008">
    <property type="protein sequence ID" value="KAH0463280.1"/>
    <property type="molecule type" value="Genomic_DNA"/>
</dbReference>
<reference evidence="2 3" key="1">
    <citation type="journal article" date="2021" name="Hortic Res">
        <title>Chromosome-scale assembly of the Dendrobium chrysotoxum genome enhances the understanding of orchid evolution.</title>
        <authorList>
            <person name="Zhang Y."/>
            <person name="Zhang G.Q."/>
            <person name="Zhang D."/>
            <person name="Liu X.D."/>
            <person name="Xu X.Y."/>
            <person name="Sun W.H."/>
            <person name="Yu X."/>
            <person name="Zhu X."/>
            <person name="Wang Z.W."/>
            <person name="Zhao X."/>
            <person name="Zhong W.Y."/>
            <person name="Chen H."/>
            <person name="Yin W.L."/>
            <person name="Huang T."/>
            <person name="Niu S.C."/>
            <person name="Liu Z.J."/>
        </authorList>
    </citation>
    <scope>NUCLEOTIDE SEQUENCE [LARGE SCALE GENOMIC DNA]</scope>
    <source>
        <strain evidence="2">Lindl</strain>
    </source>
</reference>
<keyword evidence="1" id="KW-0472">Membrane</keyword>
<comment type="caution">
    <text evidence="2">The sequence shown here is derived from an EMBL/GenBank/DDBJ whole genome shotgun (WGS) entry which is preliminary data.</text>
</comment>
<keyword evidence="1" id="KW-1133">Transmembrane helix</keyword>
<dbReference type="Proteomes" id="UP000775213">
    <property type="component" value="Unassembled WGS sequence"/>
</dbReference>
<protein>
    <submittedName>
        <fullName evidence="2">Uncharacterized protein</fullName>
    </submittedName>
</protein>
<organism evidence="2 3">
    <name type="scientific">Dendrobium chrysotoxum</name>
    <name type="common">Orchid</name>
    <dbReference type="NCBI Taxonomy" id="161865"/>
    <lineage>
        <taxon>Eukaryota</taxon>
        <taxon>Viridiplantae</taxon>
        <taxon>Streptophyta</taxon>
        <taxon>Embryophyta</taxon>
        <taxon>Tracheophyta</taxon>
        <taxon>Spermatophyta</taxon>
        <taxon>Magnoliopsida</taxon>
        <taxon>Liliopsida</taxon>
        <taxon>Asparagales</taxon>
        <taxon>Orchidaceae</taxon>
        <taxon>Epidendroideae</taxon>
        <taxon>Malaxideae</taxon>
        <taxon>Dendrobiinae</taxon>
        <taxon>Dendrobium</taxon>
    </lineage>
</organism>